<protein>
    <recommendedName>
        <fullName evidence="2">Antitoxin</fullName>
    </recommendedName>
</protein>
<dbReference type="EMBL" id="JAAXOM010000003">
    <property type="protein sequence ID" value="NKX88333.1"/>
    <property type="molecule type" value="Genomic_DNA"/>
</dbReference>
<evidence type="ECO:0000313" key="3">
    <source>
        <dbReference type="EMBL" id="NKX88333.1"/>
    </source>
</evidence>
<dbReference type="NCBIfam" id="TIGR01552">
    <property type="entry name" value="phd_fam"/>
    <property type="match status" value="1"/>
</dbReference>
<proteinExistence type="inferred from homology"/>
<comment type="similarity">
    <text evidence="1 2">Belongs to the phD/YefM antitoxin family.</text>
</comment>
<dbReference type="RefSeq" id="WP_067637421.1">
    <property type="nucleotide sequence ID" value="NZ_JAAXOM010000003.1"/>
</dbReference>
<evidence type="ECO:0000256" key="1">
    <source>
        <dbReference type="ARBA" id="ARBA00009981"/>
    </source>
</evidence>
<dbReference type="Proteomes" id="UP000572007">
    <property type="component" value="Unassembled WGS sequence"/>
</dbReference>
<organism evidence="3 4">
    <name type="scientific">Nocardia coubleae</name>
    <dbReference type="NCBI Taxonomy" id="356147"/>
    <lineage>
        <taxon>Bacteria</taxon>
        <taxon>Bacillati</taxon>
        <taxon>Actinomycetota</taxon>
        <taxon>Actinomycetes</taxon>
        <taxon>Mycobacteriales</taxon>
        <taxon>Nocardiaceae</taxon>
        <taxon>Nocardia</taxon>
    </lineage>
</organism>
<name>A0A846W660_9NOCA</name>
<comment type="function">
    <text evidence="2">Antitoxin component of a type II toxin-antitoxin (TA) system.</text>
</comment>
<evidence type="ECO:0000313" key="4">
    <source>
        <dbReference type="Proteomes" id="UP000572007"/>
    </source>
</evidence>
<dbReference type="Gene3D" id="3.40.1620.10">
    <property type="entry name" value="YefM-like domain"/>
    <property type="match status" value="1"/>
</dbReference>
<dbReference type="InterPro" id="IPR036165">
    <property type="entry name" value="YefM-like_sf"/>
</dbReference>
<dbReference type="InterPro" id="IPR006442">
    <property type="entry name" value="Antitoxin_Phd/YefM"/>
</dbReference>
<accession>A0A846W660</accession>
<dbReference type="AlphaFoldDB" id="A0A846W660"/>
<evidence type="ECO:0000256" key="2">
    <source>
        <dbReference type="RuleBase" id="RU362080"/>
    </source>
</evidence>
<sequence length="83" mass="9139">MRQIQQRDLRNDSGKVLAAVEAGESFIITRNGNPVAKLEPLVRRTFVPVSELARTSATLPAVGYEQWRADLDAMIDPEVSGSE</sequence>
<comment type="caution">
    <text evidence="3">The sequence shown here is derived from an EMBL/GenBank/DDBJ whole genome shotgun (WGS) entry which is preliminary data.</text>
</comment>
<dbReference type="Pfam" id="PF02604">
    <property type="entry name" value="PhdYeFM_antitox"/>
    <property type="match status" value="1"/>
</dbReference>
<reference evidence="3 4" key="1">
    <citation type="submission" date="2020-04" db="EMBL/GenBank/DDBJ databases">
        <title>MicrobeNet Type strains.</title>
        <authorList>
            <person name="Nicholson A.C."/>
        </authorList>
    </citation>
    <scope>NUCLEOTIDE SEQUENCE [LARGE SCALE GENOMIC DNA]</scope>
    <source>
        <strain evidence="3 4">DSM 44960</strain>
    </source>
</reference>
<gene>
    <name evidence="3" type="ORF">HGA10_13550</name>
</gene>
<keyword evidence="4" id="KW-1185">Reference proteome</keyword>
<dbReference type="SUPFAM" id="SSF143120">
    <property type="entry name" value="YefM-like"/>
    <property type="match status" value="1"/>
</dbReference>